<dbReference type="Gene3D" id="3.60.15.10">
    <property type="entry name" value="Ribonuclease Z/Hydroxyacylglutathione hydrolase-like"/>
    <property type="match status" value="1"/>
</dbReference>
<feature type="domain" description="Metallo-beta-lactamase" evidence="1">
    <location>
        <begin position="42"/>
        <end position="234"/>
    </location>
</feature>
<evidence type="ECO:0000313" key="2">
    <source>
        <dbReference type="EMBL" id="GBQ04752.1"/>
    </source>
</evidence>
<gene>
    <name evidence="2" type="ORF">AA15669_0123</name>
</gene>
<dbReference type="SMART" id="SM00849">
    <property type="entry name" value="Lactamase_B"/>
    <property type="match status" value="1"/>
</dbReference>
<reference evidence="2" key="1">
    <citation type="submission" date="2013-04" db="EMBL/GenBank/DDBJ databases">
        <title>The genome sequencing project of 58 acetic acid bacteria.</title>
        <authorList>
            <person name="Okamoto-Kainuma A."/>
            <person name="Ishikawa M."/>
            <person name="Umino S."/>
            <person name="Koizumi Y."/>
            <person name="Shiwa Y."/>
            <person name="Yoshikawa H."/>
            <person name="Matsutani M."/>
            <person name="Matsushita K."/>
        </authorList>
    </citation>
    <scope>NUCLEOTIDE SEQUENCE</scope>
    <source>
        <strain evidence="2">DSM 15669</strain>
    </source>
</reference>
<evidence type="ECO:0000259" key="1">
    <source>
        <dbReference type="SMART" id="SM00849"/>
    </source>
</evidence>
<comment type="caution">
    <text evidence="2">The sequence shown here is derived from an EMBL/GenBank/DDBJ whole genome shotgun (WGS) entry which is preliminary data.</text>
</comment>
<dbReference type="RefSeq" id="WP_018979590.1">
    <property type="nucleotide sequence ID" value="NZ_BAQD01000001.1"/>
</dbReference>
<proteinExistence type="predicted"/>
<evidence type="ECO:0000313" key="3">
    <source>
        <dbReference type="Proteomes" id="UP001062901"/>
    </source>
</evidence>
<dbReference type="Pfam" id="PF12706">
    <property type="entry name" value="Lactamase_B_2"/>
    <property type="match status" value="1"/>
</dbReference>
<protein>
    <submittedName>
        <fullName evidence="2">Metal-dependent hydrolase PhnP</fullName>
    </submittedName>
</protein>
<dbReference type="PANTHER" id="PTHR42663">
    <property type="entry name" value="HYDROLASE C777.06C-RELATED-RELATED"/>
    <property type="match status" value="1"/>
</dbReference>
<dbReference type="InterPro" id="IPR001279">
    <property type="entry name" value="Metallo-B-lactamas"/>
</dbReference>
<dbReference type="SUPFAM" id="SSF56281">
    <property type="entry name" value="Metallo-hydrolase/oxidoreductase"/>
    <property type="match status" value="1"/>
</dbReference>
<dbReference type="InterPro" id="IPR036866">
    <property type="entry name" value="RibonucZ/Hydroxyglut_hydro"/>
</dbReference>
<dbReference type="GO" id="GO:0016787">
    <property type="term" value="F:hydrolase activity"/>
    <property type="evidence" value="ECO:0007669"/>
    <property type="project" value="UniProtKB-KW"/>
</dbReference>
<keyword evidence="3" id="KW-1185">Reference proteome</keyword>
<dbReference type="Proteomes" id="UP001062901">
    <property type="component" value="Unassembled WGS sequence"/>
</dbReference>
<keyword evidence="2" id="KW-0378">Hydrolase</keyword>
<dbReference type="PANTHER" id="PTHR42663:SF6">
    <property type="entry name" value="HYDROLASE C777.06C-RELATED"/>
    <property type="match status" value="1"/>
</dbReference>
<organism evidence="2 3">
    <name type="scientific">Saccharibacter floricola DSM 15669</name>
    <dbReference type="NCBI Taxonomy" id="1123227"/>
    <lineage>
        <taxon>Bacteria</taxon>
        <taxon>Pseudomonadati</taxon>
        <taxon>Pseudomonadota</taxon>
        <taxon>Alphaproteobacteria</taxon>
        <taxon>Acetobacterales</taxon>
        <taxon>Acetobacteraceae</taxon>
        <taxon>Saccharibacter</taxon>
    </lineage>
</organism>
<name>A0ABQ0NW12_9PROT</name>
<accession>A0ABQ0NW12</accession>
<dbReference type="EMBL" id="BAQD01000001">
    <property type="protein sequence ID" value="GBQ04752.1"/>
    <property type="molecule type" value="Genomic_DNA"/>
</dbReference>
<dbReference type="CDD" id="cd16279">
    <property type="entry name" value="metallo-hydrolase-like_MBL-fold"/>
    <property type="match status" value="1"/>
</dbReference>
<sequence length="262" mass="28848">MKITILGCGGSAGIPMIGGNEGEGPAGIWGQCDPMHPRNRRTRSSIVIEHEGFRLLVDSGPDFRHQMLAADLSHVDAVLYTHAHSDHIAGLDELRAVNRVIGRPLPLLATEETLAELRARFDYVFQPWKGGSFYRAAFEVQAIEPGSPFSVGSLNGLGIAQNHGFMASLGVRFGKVAYCTDVESFPEPGLDVLKGLDVWIVGCLQEKPHPSHAWLERVLEWRDIIQPKHTILTHMGPDMDYPTLRETLPNGVEPAWDGMIID</sequence>